<keyword evidence="2" id="KW-1185">Reference proteome</keyword>
<comment type="caution">
    <text evidence="1">The sequence shown here is derived from an EMBL/GenBank/DDBJ whole genome shotgun (WGS) entry which is preliminary data.</text>
</comment>
<accession>A0AAJ0DMA0</accession>
<sequence length="145" mass="15824">MRWGNTSNSSELMFSQAGGLLHTMSSVLLLGASDEASCTAVDMVPTDTNDAEQTQLGLLISKGPADARINAADVKMYRDALAWYLTLSRFAHTLPAAERDVGLYFVFQMAYGLPQSIDTLPPCGLSRADPSPYRLLFRQKPLEGH</sequence>
<reference evidence="1" key="1">
    <citation type="submission" date="2016-11" db="EMBL/GenBank/DDBJ databases">
        <title>The genome sequence of Colletotrichum cuscutae.</title>
        <authorList>
            <person name="Baroncelli R."/>
        </authorList>
    </citation>
    <scope>NUCLEOTIDE SEQUENCE</scope>
    <source>
        <strain evidence="1">IMI 304802</strain>
    </source>
</reference>
<gene>
    <name evidence="1" type="ORF">CCUS01_14134</name>
</gene>
<name>A0AAJ0DMA0_9PEZI</name>
<dbReference type="Proteomes" id="UP001239213">
    <property type="component" value="Unassembled WGS sequence"/>
</dbReference>
<protein>
    <submittedName>
        <fullName evidence="1">Uncharacterized protein</fullName>
    </submittedName>
</protein>
<evidence type="ECO:0000313" key="1">
    <source>
        <dbReference type="EMBL" id="KAK1492103.1"/>
    </source>
</evidence>
<proteinExistence type="predicted"/>
<dbReference type="AlphaFoldDB" id="A0AAJ0DMA0"/>
<dbReference type="EMBL" id="MPDP01000032">
    <property type="protein sequence ID" value="KAK1492103.1"/>
    <property type="molecule type" value="Genomic_DNA"/>
</dbReference>
<organism evidence="1 2">
    <name type="scientific">Colletotrichum cuscutae</name>
    <dbReference type="NCBI Taxonomy" id="1209917"/>
    <lineage>
        <taxon>Eukaryota</taxon>
        <taxon>Fungi</taxon>
        <taxon>Dikarya</taxon>
        <taxon>Ascomycota</taxon>
        <taxon>Pezizomycotina</taxon>
        <taxon>Sordariomycetes</taxon>
        <taxon>Hypocreomycetidae</taxon>
        <taxon>Glomerellales</taxon>
        <taxon>Glomerellaceae</taxon>
        <taxon>Colletotrichum</taxon>
        <taxon>Colletotrichum acutatum species complex</taxon>
    </lineage>
</organism>
<evidence type="ECO:0000313" key="2">
    <source>
        <dbReference type="Proteomes" id="UP001239213"/>
    </source>
</evidence>